<feature type="domain" description="AMP-binding enzyme C-terminal" evidence="7">
    <location>
        <begin position="525"/>
        <end position="600"/>
    </location>
</feature>
<feature type="domain" description="AMP-dependent synthetase/ligase" evidence="6">
    <location>
        <begin position="69"/>
        <end position="463"/>
    </location>
</feature>
<dbReference type="SUPFAM" id="SSF56801">
    <property type="entry name" value="Acetyl-CoA synthetase-like"/>
    <property type="match status" value="1"/>
</dbReference>
<dbReference type="InterPro" id="IPR045851">
    <property type="entry name" value="AMP-bd_C_sf"/>
</dbReference>
<organism evidence="9 10">
    <name type="scientific">Trichomonas vaginalis (strain ATCC PRA-98 / G3)</name>
    <dbReference type="NCBI Taxonomy" id="412133"/>
    <lineage>
        <taxon>Eukaryota</taxon>
        <taxon>Metamonada</taxon>
        <taxon>Parabasalia</taxon>
        <taxon>Trichomonadida</taxon>
        <taxon>Trichomonadidae</taxon>
        <taxon>Trichomonas</taxon>
    </lineage>
</organism>
<dbReference type="EC" id="6.2.1.1" evidence="2"/>
<dbReference type="PANTHER" id="PTHR24095:SF14">
    <property type="entry name" value="ACETYL-COENZYME A SYNTHETASE 1"/>
    <property type="match status" value="1"/>
</dbReference>
<reference evidence="9" key="2">
    <citation type="journal article" date="2007" name="Science">
        <title>Draft genome sequence of the sexually transmitted pathogen Trichomonas vaginalis.</title>
        <authorList>
            <person name="Carlton J.M."/>
            <person name="Hirt R.P."/>
            <person name="Silva J.C."/>
            <person name="Delcher A.L."/>
            <person name="Schatz M."/>
            <person name="Zhao Q."/>
            <person name="Wortman J.R."/>
            <person name="Bidwell S.L."/>
            <person name="Alsmark U.C.M."/>
            <person name="Besteiro S."/>
            <person name="Sicheritz-Ponten T."/>
            <person name="Noel C.J."/>
            <person name="Dacks J.B."/>
            <person name="Foster P.G."/>
            <person name="Simillion C."/>
            <person name="Van de Peer Y."/>
            <person name="Miranda-Saavedra D."/>
            <person name="Barton G.J."/>
            <person name="Westrop G.D."/>
            <person name="Mueller S."/>
            <person name="Dessi D."/>
            <person name="Fiori P.L."/>
            <person name="Ren Q."/>
            <person name="Paulsen I."/>
            <person name="Zhang H."/>
            <person name="Bastida-Corcuera F.D."/>
            <person name="Simoes-Barbosa A."/>
            <person name="Brown M.T."/>
            <person name="Hayes R.D."/>
            <person name="Mukherjee M."/>
            <person name="Okumura C.Y."/>
            <person name="Schneider R."/>
            <person name="Smith A.J."/>
            <person name="Vanacova S."/>
            <person name="Villalvazo M."/>
            <person name="Haas B.J."/>
            <person name="Pertea M."/>
            <person name="Feldblyum T.V."/>
            <person name="Utterback T.R."/>
            <person name="Shu C.L."/>
            <person name="Osoegawa K."/>
            <person name="de Jong P.J."/>
            <person name="Hrdy I."/>
            <person name="Horvathova L."/>
            <person name="Zubacova Z."/>
            <person name="Dolezal P."/>
            <person name="Malik S.B."/>
            <person name="Logsdon J.M. Jr."/>
            <person name="Henze K."/>
            <person name="Gupta A."/>
            <person name="Wang C.C."/>
            <person name="Dunne R.L."/>
            <person name="Upcroft J.A."/>
            <person name="Upcroft P."/>
            <person name="White O."/>
            <person name="Salzberg S.L."/>
            <person name="Tang P."/>
            <person name="Chiu C.-H."/>
            <person name="Lee Y.-S."/>
            <person name="Embley T.M."/>
            <person name="Coombs G.H."/>
            <person name="Mottram J.C."/>
            <person name="Tachezy J."/>
            <person name="Fraser-Liggett C.M."/>
            <person name="Johnson P.J."/>
        </authorList>
    </citation>
    <scope>NUCLEOTIDE SEQUENCE [LARGE SCALE GENOMIC DNA]</scope>
    <source>
        <strain evidence="9">G3</strain>
    </source>
</reference>
<evidence type="ECO:0000259" key="7">
    <source>
        <dbReference type="Pfam" id="PF13193"/>
    </source>
</evidence>
<comment type="similarity">
    <text evidence="1">Belongs to the ATP-dependent AMP-binding enzyme family.</text>
</comment>
<dbReference type="InterPro" id="IPR000873">
    <property type="entry name" value="AMP-dep_synth/lig_dom"/>
</dbReference>
<evidence type="ECO:0000256" key="4">
    <source>
        <dbReference type="ARBA" id="ARBA00022741"/>
    </source>
</evidence>
<sequence length="649" mass="71257">MNYQAFNAETYKKMEKEAIENPTKFWSETAKDILKWESTDFKNIIGKIGDEKSCWFEGGKINTCYNAVDRHAMAHPDKVALLYEGNDIDDSRQMTYGELLQNVCKMANVLKSKGVTKGSHVAIYFPVSIEGIVSMLACARIGAIHTVIFGAFSGDALSYRIHNSDATVVISQESYKRAAKAIPMKTTLLNALKSCPNIKNVIISGLTEKPTEKLPYEVESYQELMAAASDKCDCEIMDGSDPLFILYTSGSTGEPKGIIHRVGGYTVATTLTFKYVFDTNEKSIFGCTSDIGWITGHSYVCYGPLLNGSTTLIFGGLPLWPDATRSWQLIQKLKLTHFYTSPSAARAIAAKIKSVDQVSQFDISSLRVIGSVGETLDEDTCIYMRTVLGRDKCWLVDTYWQTELGSIIATSVPGIENLPPGIVGRPLFGTEIVLAEPNGQIISTTRNPHPEIVHNGILCIATPWPGLANAAFKSTRSFKDRYIMQGTEFFLAGDTAQIDTKGNIRITGRIDDQLCVNGHRVGPAEVEEAILKVDGVEDVAVIGVPSKKTTQAIIAFVVSADNSQEMVTKVAVKVTQNFGAIGRPQKVIFVKMLPKTNSAKIIRSYLRELFLNVDNNKSVPKPTACTMTQEEIGELIDIIKETQTDLASL</sequence>
<dbReference type="Pfam" id="PF16177">
    <property type="entry name" value="ACAS_N"/>
    <property type="match status" value="1"/>
</dbReference>
<dbReference type="GO" id="GO:0005524">
    <property type="term" value="F:ATP binding"/>
    <property type="evidence" value="ECO:0007669"/>
    <property type="project" value="UniProtKB-KW"/>
</dbReference>
<dbReference type="AlphaFoldDB" id="A2E702"/>
<dbReference type="PANTHER" id="PTHR24095">
    <property type="entry name" value="ACETYL-COENZYME A SYNTHETASE"/>
    <property type="match status" value="1"/>
</dbReference>
<dbReference type="Gene3D" id="3.30.300.30">
    <property type="match status" value="1"/>
</dbReference>
<evidence type="ECO:0000259" key="6">
    <source>
        <dbReference type="Pfam" id="PF00501"/>
    </source>
</evidence>
<dbReference type="Pfam" id="PF13193">
    <property type="entry name" value="AMP-binding_C"/>
    <property type="match status" value="1"/>
</dbReference>
<dbReference type="InterPro" id="IPR042099">
    <property type="entry name" value="ANL_N_sf"/>
</dbReference>
<dbReference type="InterPro" id="IPR025110">
    <property type="entry name" value="AMP-bd_C"/>
</dbReference>
<reference evidence="9" key="1">
    <citation type="submission" date="2006-10" db="EMBL/GenBank/DDBJ databases">
        <authorList>
            <person name="Amadeo P."/>
            <person name="Zhao Q."/>
            <person name="Wortman J."/>
            <person name="Fraser-Liggett C."/>
            <person name="Carlton J."/>
        </authorList>
    </citation>
    <scope>NUCLEOTIDE SEQUENCE</scope>
    <source>
        <strain evidence="9">G3</strain>
    </source>
</reference>
<dbReference type="Proteomes" id="UP000001542">
    <property type="component" value="Unassembled WGS sequence"/>
</dbReference>
<gene>
    <name evidence="9" type="ORF">TVAG_005950</name>
</gene>
<dbReference type="STRING" id="5722.A2E702"/>
<dbReference type="KEGG" id="tva:4769473"/>
<dbReference type="EMBL" id="DS113317">
    <property type="protein sequence ID" value="EAY11520.1"/>
    <property type="molecule type" value="Genomic_DNA"/>
</dbReference>
<dbReference type="InterPro" id="IPR020845">
    <property type="entry name" value="AMP-binding_CS"/>
</dbReference>
<feature type="domain" description="Acetyl-coenzyme A synthetase N-terminal" evidence="8">
    <location>
        <begin position="11"/>
        <end position="67"/>
    </location>
</feature>
<proteinExistence type="inferred from homology"/>
<dbReference type="Pfam" id="PF00501">
    <property type="entry name" value="AMP-binding"/>
    <property type="match status" value="1"/>
</dbReference>
<evidence type="ECO:0000256" key="2">
    <source>
        <dbReference type="ARBA" id="ARBA00013275"/>
    </source>
</evidence>
<dbReference type="eggNOG" id="KOG1175">
    <property type="taxonomic scope" value="Eukaryota"/>
</dbReference>
<dbReference type="SMR" id="A2E702"/>
<dbReference type="OrthoDB" id="1706066at2759"/>
<keyword evidence="3" id="KW-0436">Ligase</keyword>
<evidence type="ECO:0000313" key="10">
    <source>
        <dbReference type="Proteomes" id="UP000001542"/>
    </source>
</evidence>
<evidence type="ECO:0000256" key="3">
    <source>
        <dbReference type="ARBA" id="ARBA00022598"/>
    </source>
</evidence>
<dbReference type="InterPro" id="IPR032387">
    <property type="entry name" value="ACAS_N"/>
</dbReference>
<protein>
    <recommendedName>
        <fullName evidence="2">acetate--CoA ligase</fullName>
        <ecNumber evidence="2">6.2.1.1</ecNumber>
    </recommendedName>
</protein>
<dbReference type="InParanoid" id="A2E702"/>
<dbReference type="VEuPathDB" id="TrichDB:TVAG_005950"/>
<dbReference type="PROSITE" id="PS00455">
    <property type="entry name" value="AMP_BINDING"/>
    <property type="match status" value="1"/>
</dbReference>
<dbReference type="RefSeq" id="XP_001323743.1">
    <property type="nucleotide sequence ID" value="XM_001323708.1"/>
</dbReference>
<dbReference type="OMA" id="AIKASWP"/>
<keyword evidence="10" id="KW-1185">Reference proteome</keyword>
<evidence type="ECO:0000259" key="8">
    <source>
        <dbReference type="Pfam" id="PF16177"/>
    </source>
</evidence>
<dbReference type="Gene3D" id="3.40.50.12780">
    <property type="entry name" value="N-terminal domain of ligase-like"/>
    <property type="match status" value="1"/>
</dbReference>
<dbReference type="VEuPathDB" id="TrichDB:TVAGG3_0982450"/>
<evidence type="ECO:0000256" key="1">
    <source>
        <dbReference type="ARBA" id="ARBA00006432"/>
    </source>
</evidence>
<keyword evidence="4" id="KW-0547">Nucleotide-binding</keyword>
<dbReference type="GO" id="GO:0003987">
    <property type="term" value="F:acetate-CoA ligase activity"/>
    <property type="evidence" value="ECO:0000318"/>
    <property type="project" value="GO_Central"/>
</dbReference>
<evidence type="ECO:0000256" key="5">
    <source>
        <dbReference type="ARBA" id="ARBA00022840"/>
    </source>
</evidence>
<dbReference type="FunCoup" id="A2E702">
    <property type="interactions" value="527"/>
</dbReference>
<name>A2E702_TRIV3</name>
<accession>A2E702</accession>
<keyword evidence="5" id="KW-0067">ATP-binding</keyword>
<dbReference type="GO" id="GO:0006085">
    <property type="term" value="P:acetyl-CoA biosynthetic process"/>
    <property type="evidence" value="ECO:0000318"/>
    <property type="project" value="GO_Central"/>
</dbReference>
<evidence type="ECO:0000313" key="9">
    <source>
        <dbReference type="EMBL" id="EAY11520.1"/>
    </source>
</evidence>